<feature type="region of interest" description="Disordered" evidence="1">
    <location>
        <begin position="69"/>
        <end position="98"/>
    </location>
</feature>
<evidence type="ECO:0000313" key="3">
    <source>
        <dbReference type="Proteomes" id="UP001302812"/>
    </source>
</evidence>
<proteinExistence type="predicted"/>
<dbReference type="RefSeq" id="XP_064672975.1">
    <property type="nucleotide sequence ID" value="XM_064809856.1"/>
</dbReference>
<dbReference type="EMBL" id="MU853335">
    <property type="protein sequence ID" value="KAK4115405.1"/>
    <property type="molecule type" value="Genomic_DNA"/>
</dbReference>
<feature type="compositionally biased region" description="Polar residues" evidence="1">
    <location>
        <begin position="74"/>
        <end position="97"/>
    </location>
</feature>
<evidence type="ECO:0000256" key="1">
    <source>
        <dbReference type="SAM" id="MobiDB-lite"/>
    </source>
</evidence>
<gene>
    <name evidence="2" type="ORF">N656DRAFT_501430</name>
</gene>
<name>A0AAN6TK43_9PEZI</name>
<evidence type="ECO:0000313" key="2">
    <source>
        <dbReference type="EMBL" id="KAK4115405.1"/>
    </source>
</evidence>
<sequence>MWLGIGLPANGMREHWMLCGMCAGPCAVEIFERDLLGPASEAGCDWHLDRAIAKWVDTGQWTLDRLGDRALQDGPQSNRKSLNPQAPSPSLTHNPSAISFPPKTLLRPPFPFSHSIWTVSQEGLFRSLISTALARQASVTTHNSHLFSSHQHPRGNLLLCSSRPQRSRRPSQTLRVAALLPPPRDPVDQLAVPV</sequence>
<dbReference type="GeneID" id="89933980"/>
<dbReference type="Proteomes" id="UP001302812">
    <property type="component" value="Unassembled WGS sequence"/>
</dbReference>
<reference evidence="2" key="2">
    <citation type="submission" date="2023-05" db="EMBL/GenBank/DDBJ databases">
        <authorList>
            <consortium name="Lawrence Berkeley National Laboratory"/>
            <person name="Steindorff A."/>
            <person name="Hensen N."/>
            <person name="Bonometti L."/>
            <person name="Westerberg I."/>
            <person name="Brannstrom I.O."/>
            <person name="Guillou S."/>
            <person name="Cros-Aarteil S."/>
            <person name="Calhoun S."/>
            <person name="Haridas S."/>
            <person name="Kuo A."/>
            <person name="Mondo S."/>
            <person name="Pangilinan J."/>
            <person name="Riley R."/>
            <person name="Labutti K."/>
            <person name="Andreopoulos B."/>
            <person name="Lipzen A."/>
            <person name="Chen C."/>
            <person name="Yanf M."/>
            <person name="Daum C."/>
            <person name="Ng V."/>
            <person name="Clum A."/>
            <person name="Ohm R."/>
            <person name="Martin F."/>
            <person name="Silar P."/>
            <person name="Natvig D."/>
            <person name="Lalanne C."/>
            <person name="Gautier V."/>
            <person name="Ament-Velasquez S.L."/>
            <person name="Kruys A."/>
            <person name="Hutchinson M.I."/>
            <person name="Powell A.J."/>
            <person name="Barry K."/>
            <person name="Miller A.N."/>
            <person name="Grigoriev I.V."/>
            <person name="Debuchy R."/>
            <person name="Gladieux P."/>
            <person name="Thoren M.H."/>
            <person name="Johannesson H."/>
        </authorList>
    </citation>
    <scope>NUCLEOTIDE SEQUENCE</scope>
    <source>
        <strain evidence="2">CBS 508.74</strain>
    </source>
</reference>
<accession>A0AAN6TK43</accession>
<keyword evidence="3" id="KW-1185">Reference proteome</keyword>
<comment type="caution">
    <text evidence="2">The sequence shown here is derived from an EMBL/GenBank/DDBJ whole genome shotgun (WGS) entry which is preliminary data.</text>
</comment>
<organism evidence="2 3">
    <name type="scientific">Canariomyces notabilis</name>
    <dbReference type="NCBI Taxonomy" id="2074819"/>
    <lineage>
        <taxon>Eukaryota</taxon>
        <taxon>Fungi</taxon>
        <taxon>Dikarya</taxon>
        <taxon>Ascomycota</taxon>
        <taxon>Pezizomycotina</taxon>
        <taxon>Sordariomycetes</taxon>
        <taxon>Sordariomycetidae</taxon>
        <taxon>Sordariales</taxon>
        <taxon>Chaetomiaceae</taxon>
        <taxon>Canariomyces</taxon>
    </lineage>
</organism>
<feature type="region of interest" description="Disordered" evidence="1">
    <location>
        <begin position="144"/>
        <end position="169"/>
    </location>
</feature>
<protein>
    <submittedName>
        <fullName evidence="2">Uncharacterized protein</fullName>
    </submittedName>
</protein>
<dbReference type="AlphaFoldDB" id="A0AAN6TK43"/>
<reference evidence="2" key="1">
    <citation type="journal article" date="2023" name="Mol. Phylogenet. Evol.">
        <title>Genome-scale phylogeny and comparative genomics of the fungal order Sordariales.</title>
        <authorList>
            <person name="Hensen N."/>
            <person name="Bonometti L."/>
            <person name="Westerberg I."/>
            <person name="Brannstrom I.O."/>
            <person name="Guillou S."/>
            <person name="Cros-Aarteil S."/>
            <person name="Calhoun S."/>
            <person name="Haridas S."/>
            <person name="Kuo A."/>
            <person name="Mondo S."/>
            <person name="Pangilinan J."/>
            <person name="Riley R."/>
            <person name="LaButti K."/>
            <person name="Andreopoulos B."/>
            <person name="Lipzen A."/>
            <person name="Chen C."/>
            <person name="Yan M."/>
            <person name="Daum C."/>
            <person name="Ng V."/>
            <person name="Clum A."/>
            <person name="Steindorff A."/>
            <person name="Ohm R.A."/>
            <person name="Martin F."/>
            <person name="Silar P."/>
            <person name="Natvig D.O."/>
            <person name="Lalanne C."/>
            <person name="Gautier V."/>
            <person name="Ament-Velasquez S.L."/>
            <person name="Kruys A."/>
            <person name="Hutchinson M.I."/>
            <person name="Powell A.J."/>
            <person name="Barry K."/>
            <person name="Miller A.N."/>
            <person name="Grigoriev I.V."/>
            <person name="Debuchy R."/>
            <person name="Gladieux P."/>
            <person name="Hiltunen Thoren M."/>
            <person name="Johannesson H."/>
        </authorList>
    </citation>
    <scope>NUCLEOTIDE SEQUENCE</scope>
    <source>
        <strain evidence="2">CBS 508.74</strain>
    </source>
</reference>